<sequence length="194" mass="20384">MALGLDRREGVRGEGGTPDKTLEYSNSIKLRLARYSGHWCCFICIPRRCTVIGGKKGKKKGNIVKGEAEGEAGDGNACVGAGEGRRRRRPSACPPCHLPAGGVGVRVMVMVMVRSSVFFLLLSALTSVPSASACSSRPLCLNFISPKCMTAAVTLYTFSLSSLLKPSTSKASCSRVSLLPALMKAAVEGGKSDA</sequence>
<dbReference type="EMBL" id="VSRR010002794">
    <property type="protein sequence ID" value="MPC33263.1"/>
    <property type="molecule type" value="Genomic_DNA"/>
</dbReference>
<dbReference type="Proteomes" id="UP000324222">
    <property type="component" value="Unassembled WGS sequence"/>
</dbReference>
<dbReference type="AlphaFoldDB" id="A0A5B7EJM7"/>
<proteinExistence type="predicted"/>
<reference evidence="1 2" key="1">
    <citation type="submission" date="2019-05" db="EMBL/GenBank/DDBJ databases">
        <title>Another draft genome of Portunus trituberculatus and its Hox gene families provides insights of decapod evolution.</title>
        <authorList>
            <person name="Jeong J.-H."/>
            <person name="Song I."/>
            <person name="Kim S."/>
            <person name="Choi T."/>
            <person name="Kim D."/>
            <person name="Ryu S."/>
            <person name="Kim W."/>
        </authorList>
    </citation>
    <scope>NUCLEOTIDE SEQUENCE [LARGE SCALE GENOMIC DNA]</scope>
    <source>
        <tissue evidence="1">Muscle</tissue>
    </source>
</reference>
<accession>A0A5B7EJM7</accession>
<evidence type="ECO:0000313" key="2">
    <source>
        <dbReference type="Proteomes" id="UP000324222"/>
    </source>
</evidence>
<name>A0A5B7EJM7_PORTR</name>
<gene>
    <name evidence="1" type="ORF">E2C01_026608</name>
</gene>
<organism evidence="1 2">
    <name type="scientific">Portunus trituberculatus</name>
    <name type="common">Swimming crab</name>
    <name type="synonym">Neptunus trituberculatus</name>
    <dbReference type="NCBI Taxonomy" id="210409"/>
    <lineage>
        <taxon>Eukaryota</taxon>
        <taxon>Metazoa</taxon>
        <taxon>Ecdysozoa</taxon>
        <taxon>Arthropoda</taxon>
        <taxon>Crustacea</taxon>
        <taxon>Multicrustacea</taxon>
        <taxon>Malacostraca</taxon>
        <taxon>Eumalacostraca</taxon>
        <taxon>Eucarida</taxon>
        <taxon>Decapoda</taxon>
        <taxon>Pleocyemata</taxon>
        <taxon>Brachyura</taxon>
        <taxon>Eubrachyura</taxon>
        <taxon>Portunoidea</taxon>
        <taxon>Portunidae</taxon>
        <taxon>Portuninae</taxon>
        <taxon>Portunus</taxon>
    </lineage>
</organism>
<evidence type="ECO:0000313" key="1">
    <source>
        <dbReference type="EMBL" id="MPC33263.1"/>
    </source>
</evidence>
<comment type="caution">
    <text evidence="1">The sequence shown here is derived from an EMBL/GenBank/DDBJ whole genome shotgun (WGS) entry which is preliminary data.</text>
</comment>
<keyword evidence="2" id="KW-1185">Reference proteome</keyword>
<protein>
    <submittedName>
        <fullName evidence="1">Uncharacterized protein</fullName>
    </submittedName>
</protein>